<dbReference type="AlphaFoldDB" id="A0A164V662"/>
<gene>
    <name evidence="1" type="ORF">APZ42_023163</name>
</gene>
<sequence length="65" mass="6970">MFTSSVLCVLSVMLSLFYLFISAFLSPLMADAAEVVRVITYVQVHAAGLGRFQLLAAFIGSVAGR</sequence>
<comment type="caution">
    <text evidence="1">The sequence shown here is derived from an EMBL/GenBank/DDBJ whole genome shotgun (WGS) entry which is preliminary data.</text>
</comment>
<organism evidence="1 2">
    <name type="scientific">Daphnia magna</name>
    <dbReference type="NCBI Taxonomy" id="35525"/>
    <lineage>
        <taxon>Eukaryota</taxon>
        <taxon>Metazoa</taxon>
        <taxon>Ecdysozoa</taxon>
        <taxon>Arthropoda</taxon>
        <taxon>Crustacea</taxon>
        <taxon>Branchiopoda</taxon>
        <taxon>Diplostraca</taxon>
        <taxon>Cladocera</taxon>
        <taxon>Anomopoda</taxon>
        <taxon>Daphniidae</taxon>
        <taxon>Daphnia</taxon>
    </lineage>
</organism>
<evidence type="ECO:0000313" key="2">
    <source>
        <dbReference type="Proteomes" id="UP000076858"/>
    </source>
</evidence>
<proteinExistence type="predicted"/>
<accession>A0A164V662</accession>
<protein>
    <submittedName>
        <fullName evidence="1">Voltage-dependent L-type calcium channel subunit beta-2</fullName>
    </submittedName>
</protein>
<dbReference type="Proteomes" id="UP000076858">
    <property type="component" value="Unassembled WGS sequence"/>
</dbReference>
<keyword evidence="2" id="KW-1185">Reference proteome</keyword>
<reference evidence="1 2" key="1">
    <citation type="submission" date="2016-03" db="EMBL/GenBank/DDBJ databases">
        <title>EvidentialGene: Evidence-directed Construction of Genes on Genomes.</title>
        <authorList>
            <person name="Gilbert D.G."/>
            <person name="Choi J.-H."/>
            <person name="Mockaitis K."/>
            <person name="Colbourne J."/>
            <person name="Pfrender M."/>
        </authorList>
    </citation>
    <scope>NUCLEOTIDE SEQUENCE [LARGE SCALE GENOMIC DNA]</scope>
    <source>
        <strain evidence="1 2">Xinb3</strain>
        <tissue evidence="1">Complete organism</tissue>
    </source>
</reference>
<name>A0A164V662_9CRUS</name>
<dbReference type="EMBL" id="LRGB01001410">
    <property type="protein sequence ID" value="KZS12007.1"/>
    <property type="molecule type" value="Genomic_DNA"/>
</dbReference>
<evidence type="ECO:0000313" key="1">
    <source>
        <dbReference type="EMBL" id="KZS12007.1"/>
    </source>
</evidence>